<dbReference type="Gene3D" id="3.40.630.40">
    <property type="entry name" value="Zn-dependent exopeptidases"/>
    <property type="match status" value="1"/>
</dbReference>
<keyword evidence="4" id="KW-1185">Reference proteome</keyword>
<evidence type="ECO:0000259" key="2">
    <source>
        <dbReference type="SMART" id="SM00646"/>
    </source>
</evidence>
<dbReference type="SMART" id="SM00646">
    <property type="entry name" value="Ami_3"/>
    <property type="match status" value="1"/>
</dbReference>
<dbReference type="PANTHER" id="PTHR30404:SF0">
    <property type="entry name" value="N-ACETYLMURAMOYL-L-ALANINE AMIDASE AMIC"/>
    <property type="match status" value="1"/>
</dbReference>
<dbReference type="Pfam" id="PF01520">
    <property type="entry name" value="Amidase_3"/>
    <property type="match status" value="1"/>
</dbReference>
<reference evidence="3 4" key="1">
    <citation type="submission" date="2024-04" db="EMBL/GenBank/DDBJ databases">
        <title>Tritrichomonas musculus Genome.</title>
        <authorList>
            <person name="Alves-Ferreira E."/>
            <person name="Grigg M."/>
            <person name="Lorenzi H."/>
            <person name="Galac M."/>
        </authorList>
    </citation>
    <scope>NUCLEOTIDE SEQUENCE [LARGE SCALE GENOMIC DNA]</scope>
    <source>
        <strain evidence="3 4">EAF2021</strain>
    </source>
</reference>
<dbReference type="InterPro" id="IPR050695">
    <property type="entry name" value="N-acetylmuramoyl_amidase_3"/>
</dbReference>
<feature type="domain" description="MurNAc-LAA" evidence="2">
    <location>
        <begin position="68"/>
        <end position="221"/>
    </location>
</feature>
<evidence type="ECO:0000256" key="1">
    <source>
        <dbReference type="ARBA" id="ARBA00022801"/>
    </source>
</evidence>
<sequence>METILCIDAGHGGEQSGATRVYDGKTIYEKDINLKIALLLEKELQKYQNIKIIQTRTEDTLVGLIERNQIAIDNKADYLISLHNNAAPNPEVKAKGCMLLSTSSHYQPKESKVPSIYESSKRLSLSIVSKLQNLGIHVSRYLDQGIYFRLHCPAEGASSTLYYPDGSVADYYSIVRNGVISGIPSIIVEHAYLDNEEDYRNYLETDEKLSLLAKADAEGIAMALELTKKNEYKEEIYKERENLTGGSLVSV</sequence>
<organism evidence="3 4">
    <name type="scientific">Tritrichomonas musculus</name>
    <dbReference type="NCBI Taxonomy" id="1915356"/>
    <lineage>
        <taxon>Eukaryota</taxon>
        <taxon>Metamonada</taxon>
        <taxon>Parabasalia</taxon>
        <taxon>Tritrichomonadida</taxon>
        <taxon>Tritrichomonadidae</taxon>
        <taxon>Tritrichomonas</taxon>
    </lineage>
</organism>
<keyword evidence="1" id="KW-0378">Hydrolase</keyword>
<dbReference type="InterPro" id="IPR002508">
    <property type="entry name" value="MurNAc-LAA_cat"/>
</dbReference>
<comment type="caution">
    <text evidence="3">The sequence shown here is derived from an EMBL/GenBank/DDBJ whole genome shotgun (WGS) entry which is preliminary data.</text>
</comment>
<evidence type="ECO:0000313" key="3">
    <source>
        <dbReference type="EMBL" id="KAK8899044.1"/>
    </source>
</evidence>
<name>A0ABR2L6W4_9EUKA</name>
<dbReference type="CDD" id="cd02696">
    <property type="entry name" value="MurNAc-LAA"/>
    <property type="match status" value="1"/>
</dbReference>
<dbReference type="Proteomes" id="UP001470230">
    <property type="component" value="Unassembled WGS sequence"/>
</dbReference>
<dbReference type="SUPFAM" id="SSF53187">
    <property type="entry name" value="Zn-dependent exopeptidases"/>
    <property type="match status" value="1"/>
</dbReference>
<dbReference type="PANTHER" id="PTHR30404">
    <property type="entry name" value="N-ACETYLMURAMOYL-L-ALANINE AMIDASE"/>
    <property type="match status" value="1"/>
</dbReference>
<proteinExistence type="predicted"/>
<dbReference type="EMBL" id="JAPFFF010000001">
    <property type="protein sequence ID" value="KAK8899044.1"/>
    <property type="molecule type" value="Genomic_DNA"/>
</dbReference>
<protein>
    <recommendedName>
        <fullName evidence="2">MurNAc-LAA domain-containing protein</fullName>
    </recommendedName>
</protein>
<gene>
    <name evidence="3" type="ORF">M9Y10_001342</name>
</gene>
<accession>A0ABR2L6W4</accession>
<evidence type="ECO:0000313" key="4">
    <source>
        <dbReference type="Proteomes" id="UP001470230"/>
    </source>
</evidence>